<comment type="caution">
    <text evidence="1">The sequence shown here is derived from an EMBL/GenBank/DDBJ whole genome shotgun (WGS) entry which is preliminary data.</text>
</comment>
<gene>
    <name evidence="1" type="ORF">JZ788_17105</name>
</gene>
<organism evidence="1 2">
    <name type="scientific">Tenebrionicola larvae</name>
    <dbReference type="NCBI Taxonomy" id="2815733"/>
    <lineage>
        <taxon>Bacteria</taxon>
        <taxon>Pseudomonadati</taxon>
        <taxon>Pseudomonadota</taxon>
        <taxon>Gammaproteobacteria</taxon>
        <taxon>Enterobacterales</taxon>
        <taxon>Enterobacteriaceae</taxon>
        <taxon>Tenebrionibacter/Tenebrionicola group</taxon>
        <taxon>Tenebrionicola</taxon>
    </lineage>
</organism>
<evidence type="ECO:0000313" key="1">
    <source>
        <dbReference type="EMBL" id="MBV5097391.1"/>
    </source>
</evidence>
<name>A0A949Q7Y8_9ENTR</name>
<evidence type="ECO:0000313" key="2">
    <source>
        <dbReference type="Proteomes" id="UP000746420"/>
    </source>
</evidence>
<reference evidence="1 2" key="1">
    <citation type="submission" date="2021-03" db="EMBL/GenBank/DDBJ databases">
        <title>Tenobrionicola molitorae gen. nov., sp. nov. and Tenobrionicola larvae sp. nov., isolated from larvae of the mealworm Tenobrio molitor L., a proposal to transfer Erwinia teleogrylli Liu et al. 2016 to a new genus Entomohabitans as Entomohabitans teleogrylli comb. nov.</title>
        <authorList>
            <person name="Lee S.D."/>
            <person name="Yang H.L."/>
            <person name="Kim I.S."/>
        </authorList>
    </citation>
    <scope>NUCLEOTIDE SEQUENCE [LARGE SCALE GENOMIC DNA]</scope>
    <source>
        <strain evidence="1 2">YMB-R21</strain>
    </source>
</reference>
<protein>
    <submittedName>
        <fullName evidence="1">Uncharacterized protein</fullName>
    </submittedName>
</protein>
<dbReference type="EMBL" id="JAGFEW010000050">
    <property type="protein sequence ID" value="MBV5097391.1"/>
    <property type="molecule type" value="Genomic_DNA"/>
</dbReference>
<proteinExistence type="predicted"/>
<keyword evidence="2" id="KW-1185">Reference proteome</keyword>
<dbReference type="AlphaFoldDB" id="A0A949Q7Y8"/>
<dbReference type="Proteomes" id="UP000746420">
    <property type="component" value="Unassembled WGS sequence"/>
</dbReference>
<sequence>MGPSLEQIAAEKQAAFLAQRKAEREAEEKRLAVERERNRVFAKSCLRGDGCNDAGEQQEPHTNFAQMCFFRALPAQDPAADDDVPQHAPRADG</sequence>
<accession>A0A949Q7Y8</accession>